<organism evidence="3 4">
    <name type="scientific">Legionella dresdenensis</name>
    <dbReference type="NCBI Taxonomy" id="450200"/>
    <lineage>
        <taxon>Bacteria</taxon>
        <taxon>Pseudomonadati</taxon>
        <taxon>Pseudomonadota</taxon>
        <taxon>Gammaproteobacteria</taxon>
        <taxon>Legionellales</taxon>
        <taxon>Legionellaceae</taxon>
        <taxon>Legionella</taxon>
    </lineage>
</organism>
<protein>
    <recommendedName>
        <fullName evidence="1 2">Segregation and condensation protein A</fullName>
    </recommendedName>
</protein>
<dbReference type="Pfam" id="PF02616">
    <property type="entry name" value="SMC_ScpA"/>
    <property type="match status" value="1"/>
</dbReference>
<dbReference type="Gene3D" id="6.10.250.2410">
    <property type="match status" value="1"/>
</dbReference>
<evidence type="ECO:0000313" key="4">
    <source>
        <dbReference type="Proteomes" id="UP001595758"/>
    </source>
</evidence>
<keyword evidence="2" id="KW-0131">Cell cycle</keyword>
<dbReference type="PANTHER" id="PTHR33969:SF2">
    <property type="entry name" value="SEGREGATION AND CONDENSATION PROTEIN A"/>
    <property type="match status" value="1"/>
</dbReference>
<reference evidence="4" key="1">
    <citation type="journal article" date="2019" name="Int. J. Syst. Evol. Microbiol.">
        <title>The Global Catalogue of Microorganisms (GCM) 10K type strain sequencing project: providing services to taxonomists for standard genome sequencing and annotation.</title>
        <authorList>
            <consortium name="The Broad Institute Genomics Platform"/>
            <consortium name="The Broad Institute Genome Sequencing Center for Infectious Disease"/>
            <person name="Wu L."/>
            <person name="Ma J."/>
        </authorList>
    </citation>
    <scope>NUCLEOTIDE SEQUENCE [LARGE SCALE GENOMIC DNA]</scope>
    <source>
        <strain evidence="4">CCUG 59858</strain>
    </source>
</reference>
<dbReference type="Proteomes" id="UP001595758">
    <property type="component" value="Unassembled WGS sequence"/>
</dbReference>
<keyword evidence="2" id="KW-0963">Cytoplasm</keyword>
<sequence>MTACAAAAEPDVLALVDGKPFTEVPADLFIPPDALRVLLDSFTGPLDLLLYLIRRQNIDILDIPIARITNQYMQYINLMEEHQLELAADYLVMAAMLAEIKSRLLLPVPAGADDEEMEDPRLALVKKLQLYEQFKQAAIAIDELPRCEREIYRGAIAADGLQMIIMHPDVNLDELTQAMMELIERQGHEVHHQISREPLSVRERMALVLERLQQDKTVMFNQLLQEDEGRMGLAVTLLAILELARQSLVLITQTAAFSPIHLQAVQNG</sequence>
<comment type="similarity">
    <text evidence="2">Belongs to the ScpA family.</text>
</comment>
<comment type="caution">
    <text evidence="3">The sequence shown here is derived from an EMBL/GenBank/DDBJ whole genome shotgun (WGS) entry which is preliminary data.</text>
</comment>
<name>A0ABV8CCM5_9GAMM</name>
<dbReference type="PANTHER" id="PTHR33969">
    <property type="entry name" value="SEGREGATION AND CONDENSATION PROTEIN A"/>
    <property type="match status" value="1"/>
</dbReference>
<dbReference type="InterPro" id="IPR003768">
    <property type="entry name" value="ScpA"/>
</dbReference>
<accession>A0ABV8CCM5</accession>
<evidence type="ECO:0000313" key="3">
    <source>
        <dbReference type="EMBL" id="MFC3907689.1"/>
    </source>
</evidence>
<keyword evidence="2" id="KW-0132">Cell division</keyword>
<comment type="subunit">
    <text evidence="2">Component of a cohesin-like complex composed of ScpA, ScpB and the Smc homodimer, in which ScpA and ScpB bind to the head domain of Smc. The presence of the three proteins is required for the association of the complex with DNA.</text>
</comment>
<dbReference type="HAMAP" id="MF_01805">
    <property type="entry name" value="ScpA"/>
    <property type="match status" value="1"/>
</dbReference>
<gene>
    <name evidence="2" type="primary">scpA</name>
    <name evidence="3" type="ORF">ACFORL_01165</name>
</gene>
<keyword evidence="2" id="KW-0159">Chromosome partition</keyword>
<evidence type="ECO:0000256" key="1">
    <source>
        <dbReference type="ARBA" id="ARBA00044777"/>
    </source>
</evidence>
<evidence type="ECO:0000256" key="2">
    <source>
        <dbReference type="HAMAP-Rule" id="MF_01805"/>
    </source>
</evidence>
<comment type="subcellular location">
    <subcellularLocation>
        <location evidence="2">Cytoplasm</location>
    </subcellularLocation>
    <text evidence="2">Associated with two foci at the outer edges of the nucleoid region in young cells, and at four foci within both cell halves in older cells.</text>
</comment>
<dbReference type="RefSeq" id="WP_382340277.1">
    <property type="nucleotide sequence ID" value="NZ_JBHSAB010000001.1"/>
</dbReference>
<dbReference type="EMBL" id="JBHSAB010000001">
    <property type="protein sequence ID" value="MFC3907689.1"/>
    <property type="molecule type" value="Genomic_DNA"/>
</dbReference>
<comment type="function">
    <text evidence="2">Participates in chromosomal partition during cell division. May act via the formation of a condensin-like complex containing Smc and ScpB that pull DNA away from mid-cell into both cell halves.</text>
</comment>
<keyword evidence="4" id="KW-1185">Reference proteome</keyword>
<proteinExistence type="inferred from homology"/>